<accession>A0AB38IBC1</accession>
<comment type="caution">
    <text evidence="1">The sequence shown here is derived from an EMBL/GenBank/DDBJ whole genome shotgun (WGS) entry which is preliminary data.</text>
</comment>
<proteinExistence type="predicted"/>
<evidence type="ECO:0008006" key="3">
    <source>
        <dbReference type="Google" id="ProtNLM"/>
    </source>
</evidence>
<dbReference type="AlphaFoldDB" id="A0AB38IBC1"/>
<dbReference type="Proteomes" id="UP000294215">
    <property type="component" value="Unassembled WGS sequence"/>
</dbReference>
<protein>
    <recommendedName>
        <fullName evidence="3">Secreted protein</fullName>
    </recommendedName>
</protein>
<name>A0AB38IBC1_9HYPH</name>
<evidence type="ECO:0000313" key="1">
    <source>
        <dbReference type="EMBL" id="TBC17231.1"/>
    </source>
</evidence>
<organism evidence="1 2">
    <name type="scientific">Rhizobium ruizarguesonis</name>
    <dbReference type="NCBI Taxonomy" id="2081791"/>
    <lineage>
        <taxon>Bacteria</taxon>
        <taxon>Pseudomonadati</taxon>
        <taxon>Pseudomonadota</taxon>
        <taxon>Alphaproteobacteria</taxon>
        <taxon>Hyphomicrobiales</taxon>
        <taxon>Rhizobiaceae</taxon>
        <taxon>Rhizobium/Agrobacterium group</taxon>
        <taxon>Rhizobium</taxon>
    </lineage>
</organism>
<gene>
    <name evidence="1" type="ORF">ELH40_20945</name>
</gene>
<dbReference type="EMBL" id="SIMR01000001">
    <property type="protein sequence ID" value="TBC17231.1"/>
    <property type="molecule type" value="Genomic_DNA"/>
</dbReference>
<sequence length="77" mass="8645">MARGVILRVVRFWRIDVVASNQCYGRFPGAATIASMTEKRAQSSRILQQRTDVRLRPKAASGSVCYLIPFSMALHHP</sequence>
<evidence type="ECO:0000313" key="2">
    <source>
        <dbReference type="Proteomes" id="UP000294215"/>
    </source>
</evidence>
<reference evidence="1 2" key="1">
    <citation type="submission" date="2019-02" db="EMBL/GenBank/DDBJ databases">
        <title>The genomic architecture of introgression among sibling species of bacteria.</title>
        <authorList>
            <person name="Cavassim M.I.A."/>
            <person name="Moeskjaer S."/>
            <person name="Moslemi C."/>
            <person name="Fields B."/>
            <person name="Bachmann A."/>
            <person name="Vilhjalmsson B."/>
            <person name="Schierup M.H."/>
            <person name="Young J.P.W."/>
            <person name="Andersen S.U."/>
        </authorList>
    </citation>
    <scope>NUCLEOTIDE SEQUENCE [LARGE SCALE GENOMIC DNA]</scope>
    <source>
        <strain evidence="1 2">SM92</strain>
    </source>
</reference>